<sequence>MFYFWCESLIFIPLQNNTFSGDFAGQNIIIVDEVASTNDFLKAEASNFKPCDNFTAIMARHQSKGRGQRDNSFHSAKGESLTFSFILFPKQLVVDDVFAIQTLISLSLHEWFSQYTDHCRIKWPNDMMLGDKKACGVLIENTIKGQEIRYSIVGIGVNIGQREFPKDIAQKATSLFLEVPGLTERPMEAHCADIISIIQQKYANYWSEPEQMLSAYNELLYRKGQLTLFEANGEVFEGSISHVDKRGMLHIDHGTVMKPYYFKEVTLLR</sequence>
<dbReference type="InterPro" id="IPR045864">
    <property type="entry name" value="aa-tRNA-synth_II/BPL/LPL"/>
</dbReference>
<dbReference type="CDD" id="cd16442">
    <property type="entry name" value="BPL"/>
    <property type="match status" value="1"/>
</dbReference>
<keyword evidence="4" id="KW-1185">Reference proteome</keyword>
<dbReference type="NCBIfam" id="TIGR00121">
    <property type="entry name" value="birA_ligase"/>
    <property type="match status" value="1"/>
</dbReference>
<dbReference type="Pfam" id="PF03099">
    <property type="entry name" value="BPL_LplA_LipB"/>
    <property type="match status" value="1"/>
</dbReference>
<dbReference type="PANTHER" id="PTHR12835:SF5">
    <property type="entry name" value="BIOTIN--PROTEIN LIGASE"/>
    <property type="match status" value="1"/>
</dbReference>
<proteinExistence type="predicted"/>
<dbReference type="InterPro" id="IPR004143">
    <property type="entry name" value="BPL_LPL_catalytic"/>
</dbReference>
<dbReference type="PANTHER" id="PTHR12835">
    <property type="entry name" value="BIOTIN PROTEIN LIGASE"/>
    <property type="match status" value="1"/>
</dbReference>
<reference evidence="3 4" key="1">
    <citation type="submission" date="2018-04" db="EMBL/GenBank/DDBJ databases">
        <title>Sphingobacterium cortibacter sp. nov.</title>
        <authorList>
            <person name="Li Y."/>
        </authorList>
    </citation>
    <scope>NUCLEOTIDE SEQUENCE [LARGE SCALE GENOMIC DNA]</scope>
    <source>
        <strain evidence="3 4">2c-3</strain>
    </source>
</reference>
<evidence type="ECO:0000259" key="2">
    <source>
        <dbReference type="Pfam" id="PF03099"/>
    </source>
</evidence>
<dbReference type="GO" id="GO:0004077">
    <property type="term" value="F:biotin--[biotin carboxyl-carrier protein] ligase activity"/>
    <property type="evidence" value="ECO:0007669"/>
    <property type="project" value="InterPro"/>
</dbReference>
<gene>
    <name evidence="3" type="ORF">DC487_07130</name>
</gene>
<keyword evidence="1 3" id="KW-0436">Ligase</keyword>
<evidence type="ECO:0000256" key="1">
    <source>
        <dbReference type="ARBA" id="ARBA00022598"/>
    </source>
</evidence>
<evidence type="ECO:0000313" key="4">
    <source>
        <dbReference type="Proteomes" id="UP000245627"/>
    </source>
</evidence>
<dbReference type="OrthoDB" id="9807064at2"/>
<dbReference type="InterPro" id="IPR004408">
    <property type="entry name" value="Biotin_CoA_COase_ligase"/>
</dbReference>
<feature type="domain" description="BPL/LPL catalytic" evidence="2">
    <location>
        <begin position="35"/>
        <end position="158"/>
    </location>
</feature>
<dbReference type="Gene3D" id="3.30.930.10">
    <property type="entry name" value="Bira Bifunctional Protein, Domain 2"/>
    <property type="match status" value="1"/>
</dbReference>
<dbReference type="GO" id="GO:0005737">
    <property type="term" value="C:cytoplasm"/>
    <property type="evidence" value="ECO:0007669"/>
    <property type="project" value="TreeGrafter"/>
</dbReference>
<dbReference type="EMBL" id="QDKG01000002">
    <property type="protein sequence ID" value="PVH25707.1"/>
    <property type="molecule type" value="Genomic_DNA"/>
</dbReference>
<dbReference type="AlphaFoldDB" id="A0A2T8HJS5"/>
<name>A0A2T8HJS5_9SPHI</name>
<dbReference type="Proteomes" id="UP000245627">
    <property type="component" value="Unassembled WGS sequence"/>
</dbReference>
<organism evidence="3 4">
    <name type="scientific">Sphingobacterium corticibacter</name>
    <dbReference type="NCBI Taxonomy" id="2171749"/>
    <lineage>
        <taxon>Bacteria</taxon>
        <taxon>Pseudomonadati</taxon>
        <taxon>Bacteroidota</taxon>
        <taxon>Sphingobacteriia</taxon>
        <taxon>Sphingobacteriales</taxon>
        <taxon>Sphingobacteriaceae</taxon>
        <taxon>Sphingobacterium</taxon>
    </lineage>
</organism>
<protein>
    <submittedName>
        <fullName evidence="3">Biotin--[acetyl-CoA-carboxylase] ligase</fullName>
    </submittedName>
</protein>
<evidence type="ECO:0000313" key="3">
    <source>
        <dbReference type="EMBL" id="PVH25707.1"/>
    </source>
</evidence>
<accession>A0A2T8HJS5</accession>
<dbReference type="SUPFAM" id="SSF55681">
    <property type="entry name" value="Class II aaRS and biotin synthetases"/>
    <property type="match status" value="1"/>
</dbReference>
<comment type="caution">
    <text evidence="3">The sequence shown here is derived from an EMBL/GenBank/DDBJ whole genome shotgun (WGS) entry which is preliminary data.</text>
</comment>